<evidence type="ECO:0000313" key="2">
    <source>
        <dbReference type="Proteomes" id="UP000191931"/>
    </source>
</evidence>
<dbReference type="Proteomes" id="UP000191931">
    <property type="component" value="Unassembled WGS sequence"/>
</dbReference>
<sequence length="60" mass="7107">MSLRVFIPQKNEKYFCGDMKDANIGIIYGIPAVLSTNEAFRIDFRNIMLKIMLIIWNFRH</sequence>
<name>A0A1W1HDM3_9BACT</name>
<dbReference type="AlphaFoldDB" id="A0A1W1HDM3"/>
<reference evidence="1 2" key="1">
    <citation type="submission" date="2017-03" db="EMBL/GenBank/DDBJ databases">
        <authorList>
            <person name="Afonso C.L."/>
            <person name="Miller P.J."/>
            <person name="Scott M.A."/>
            <person name="Spackman E."/>
            <person name="Goraichik I."/>
            <person name="Dimitrov K.M."/>
            <person name="Suarez D.L."/>
            <person name="Swayne D.E."/>
        </authorList>
    </citation>
    <scope>NUCLEOTIDE SEQUENCE [LARGE SCALE GENOMIC DNA]</scope>
    <source>
        <strain evidence="1">PRJEB14757</strain>
    </source>
</reference>
<organism evidence="1 2">
    <name type="scientific">Desulfamplus magnetovallimortis</name>
    <dbReference type="NCBI Taxonomy" id="1246637"/>
    <lineage>
        <taxon>Bacteria</taxon>
        <taxon>Pseudomonadati</taxon>
        <taxon>Thermodesulfobacteriota</taxon>
        <taxon>Desulfobacteria</taxon>
        <taxon>Desulfobacterales</taxon>
        <taxon>Desulfobacteraceae</taxon>
        <taxon>Desulfamplus</taxon>
    </lineage>
</organism>
<protein>
    <submittedName>
        <fullName evidence="1">Uncharacterized protein</fullName>
    </submittedName>
</protein>
<gene>
    <name evidence="1" type="ORF">MTBBW1_2310018</name>
</gene>
<evidence type="ECO:0000313" key="1">
    <source>
        <dbReference type="EMBL" id="SLM30570.1"/>
    </source>
</evidence>
<keyword evidence="2" id="KW-1185">Reference proteome</keyword>
<dbReference type="EMBL" id="FWEV01000148">
    <property type="protein sequence ID" value="SLM30570.1"/>
    <property type="molecule type" value="Genomic_DNA"/>
</dbReference>
<accession>A0A1W1HDM3</accession>
<proteinExistence type="predicted"/>